<evidence type="ECO:0000313" key="8">
    <source>
        <dbReference type="Proteomes" id="UP001410795"/>
    </source>
</evidence>
<name>A0ABP7BEJ1_9MICO</name>
<evidence type="ECO:0000256" key="3">
    <source>
        <dbReference type="ARBA" id="ARBA00022448"/>
    </source>
</evidence>
<protein>
    <submittedName>
        <fullName evidence="7">Iron-siderophore ABC transporter substrate-binding protein</fullName>
    </submittedName>
</protein>
<reference evidence="8" key="1">
    <citation type="journal article" date="2019" name="Int. J. Syst. Evol. Microbiol.">
        <title>The Global Catalogue of Microorganisms (GCM) 10K type strain sequencing project: providing services to taxonomists for standard genome sequencing and annotation.</title>
        <authorList>
            <consortium name="The Broad Institute Genomics Platform"/>
            <consortium name="The Broad Institute Genome Sequencing Center for Infectious Disease"/>
            <person name="Wu L."/>
            <person name="Ma J."/>
        </authorList>
    </citation>
    <scope>NUCLEOTIDE SEQUENCE [LARGE SCALE GENOMIC DNA]</scope>
    <source>
        <strain evidence="8">JCM 16546</strain>
    </source>
</reference>
<keyword evidence="8" id="KW-1185">Reference proteome</keyword>
<proteinExistence type="inferred from homology"/>
<dbReference type="PROSITE" id="PS50983">
    <property type="entry name" value="FE_B12_PBP"/>
    <property type="match status" value="1"/>
</dbReference>
<dbReference type="RefSeq" id="WP_221858584.1">
    <property type="nucleotide sequence ID" value="NZ_BAAAYV010000006.1"/>
</dbReference>
<dbReference type="Proteomes" id="UP001410795">
    <property type="component" value="Unassembled WGS sequence"/>
</dbReference>
<evidence type="ECO:0000313" key="7">
    <source>
        <dbReference type="EMBL" id="GAA3656965.1"/>
    </source>
</evidence>
<evidence type="ECO:0000259" key="6">
    <source>
        <dbReference type="PROSITE" id="PS50983"/>
    </source>
</evidence>
<feature type="chain" id="PRO_5046847235" evidence="5">
    <location>
        <begin position="28"/>
        <end position="349"/>
    </location>
</feature>
<evidence type="ECO:0000256" key="1">
    <source>
        <dbReference type="ARBA" id="ARBA00004196"/>
    </source>
</evidence>
<evidence type="ECO:0000256" key="4">
    <source>
        <dbReference type="ARBA" id="ARBA00022729"/>
    </source>
</evidence>
<comment type="similarity">
    <text evidence="2">Belongs to the bacterial solute-binding protein 8 family.</text>
</comment>
<evidence type="ECO:0000256" key="5">
    <source>
        <dbReference type="SAM" id="SignalP"/>
    </source>
</evidence>
<gene>
    <name evidence="7" type="ORF">GCM10022202_16540</name>
</gene>
<keyword evidence="3" id="KW-0813">Transport</keyword>
<keyword evidence="4 5" id="KW-0732">Signal</keyword>
<evidence type="ECO:0000256" key="2">
    <source>
        <dbReference type="ARBA" id="ARBA00008814"/>
    </source>
</evidence>
<dbReference type="SUPFAM" id="SSF53807">
    <property type="entry name" value="Helical backbone' metal receptor"/>
    <property type="match status" value="1"/>
</dbReference>
<organism evidence="7 8">
    <name type="scientific">Microbacterium marinilacus</name>
    <dbReference type="NCBI Taxonomy" id="415209"/>
    <lineage>
        <taxon>Bacteria</taxon>
        <taxon>Bacillati</taxon>
        <taxon>Actinomycetota</taxon>
        <taxon>Actinomycetes</taxon>
        <taxon>Micrococcales</taxon>
        <taxon>Microbacteriaceae</taxon>
        <taxon>Microbacterium</taxon>
    </lineage>
</organism>
<dbReference type="InterPro" id="IPR002491">
    <property type="entry name" value="ABC_transptr_periplasmic_BD"/>
</dbReference>
<feature type="domain" description="Fe/B12 periplasmic-binding" evidence="6">
    <location>
        <begin position="70"/>
        <end position="348"/>
    </location>
</feature>
<dbReference type="PANTHER" id="PTHR30532:SF24">
    <property type="entry name" value="FERRIC ENTEROBACTIN-BINDING PERIPLASMIC PROTEIN FEPB"/>
    <property type="match status" value="1"/>
</dbReference>
<dbReference type="Gene3D" id="3.40.50.1980">
    <property type="entry name" value="Nitrogenase molybdenum iron protein domain"/>
    <property type="match status" value="2"/>
</dbReference>
<comment type="subcellular location">
    <subcellularLocation>
        <location evidence="1">Cell envelope</location>
    </subcellularLocation>
</comment>
<comment type="caution">
    <text evidence="7">The sequence shown here is derived from an EMBL/GenBank/DDBJ whole genome shotgun (WGS) entry which is preliminary data.</text>
</comment>
<dbReference type="PANTHER" id="PTHR30532">
    <property type="entry name" value="IRON III DICITRATE-BINDING PERIPLASMIC PROTEIN"/>
    <property type="match status" value="1"/>
</dbReference>
<dbReference type="EMBL" id="BAAAYV010000006">
    <property type="protein sequence ID" value="GAA3656965.1"/>
    <property type="molecule type" value="Genomic_DNA"/>
</dbReference>
<dbReference type="InterPro" id="IPR051313">
    <property type="entry name" value="Bact_iron-sidero_bind"/>
</dbReference>
<accession>A0ABP7BEJ1</accession>
<sequence length="349" mass="36411">MPERRRRGASIALASALALPLFLTACAAESDADAAASADQRVFADAEEGAYPVAIPHAYGETEIDEQPERVVVIGWAGADIVVDLGTIPVAQGVAAGAVEGDYYPWFEEAADALGGPLPEVNASLERGEVDLEYVLSQDPDLILAVNSGITEEEYARLTEIAPTVAYPEDPWSVSVDDHVDIIGEALGRPDAAEQIKDDLATALSDAAAEHPTLSGVSFVHAFTPGDDGQVVVFGSTDPRVQTLEALGLVPADGLGELEEGAGGGSSYLVSLEQLIPLRPDLFVGSGTDDEWSAALEAHPAFASWEPVSQGRVARIADPELSLAYATATPLGLRWGVDDIADILSDAVG</sequence>
<feature type="signal peptide" evidence="5">
    <location>
        <begin position="1"/>
        <end position="27"/>
    </location>
</feature>
<dbReference type="Pfam" id="PF01497">
    <property type="entry name" value="Peripla_BP_2"/>
    <property type="match status" value="1"/>
</dbReference>
<dbReference type="PROSITE" id="PS51257">
    <property type="entry name" value="PROKAR_LIPOPROTEIN"/>
    <property type="match status" value="1"/>
</dbReference>